<feature type="domain" description="Ribophorin II third" evidence="18">
    <location>
        <begin position="379"/>
        <end position="506"/>
    </location>
</feature>
<comment type="pathway">
    <text evidence="3">Protein modification; protein glycosylation.</text>
</comment>
<evidence type="ECO:0000256" key="15">
    <source>
        <dbReference type="SAM" id="Phobius"/>
    </source>
</evidence>
<dbReference type="Pfam" id="PF05817">
    <property type="entry name" value="Ribophorin_II"/>
    <property type="match status" value="1"/>
</dbReference>
<evidence type="ECO:0000256" key="10">
    <source>
        <dbReference type="ARBA" id="ARBA00023136"/>
    </source>
</evidence>
<keyword evidence="6 15" id="KW-0812">Transmembrane</keyword>
<evidence type="ECO:0000256" key="16">
    <source>
        <dbReference type="SAM" id="SignalP"/>
    </source>
</evidence>
<dbReference type="GO" id="GO:0005789">
    <property type="term" value="C:endoplasmic reticulum membrane"/>
    <property type="evidence" value="ECO:0007669"/>
    <property type="project" value="UniProtKB-SubCell"/>
</dbReference>
<evidence type="ECO:0000256" key="9">
    <source>
        <dbReference type="ARBA" id="ARBA00022989"/>
    </source>
</evidence>
<feature type="domain" description="Ribophorin II second" evidence="19">
    <location>
        <begin position="267"/>
        <end position="372"/>
    </location>
</feature>
<dbReference type="InterPro" id="IPR055375">
    <property type="entry name" value="Ribophorin_II_2nd"/>
</dbReference>
<dbReference type="Pfam" id="PF23860">
    <property type="entry name" value="Ribophorin_II_3rd"/>
    <property type="match status" value="1"/>
</dbReference>
<accession>A0ABD3XUW6</accession>
<dbReference type="Pfam" id="PF25147">
    <property type="entry name" value="Ribophorin_II_C"/>
    <property type="match status" value="1"/>
</dbReference>
<evidence type="ECO:0000256" key="4">
    <source>
        <dbReference type="ARBA" id="ARBA00009038"/>
    </source>
</evidence>
<protein>
    <recommendedName>
        <fullName evidence="5">Dolichyl-diphosphooligosaccharide--protein glycosyltransferase subunit 2</fullName>
    </recommendedName>
    <alternativeName>
        <fullName evidence="12">Dolichyl-diphosphooligosaccharide--protein glycosyltransferase 63 kDa subunit</fullName>
    </alternativeName>
    <alternativeName>
        <fullName evidence="13">Ribophorin II</fullName>
    </alternativeName>
    <alternativeName>
        <fullName evidence="11">Ribophorin-2</fullName>
    </alternativeName>
</protein>
<dbReference type="InterPro" id="IPR055373">
    <property type="entry name" value="Ribophorin_II_N"/>
</dbReference>
<proteinExistence type="inferred from homology"/>
<keyword evidence="8" id="KW-0256">Endoplasmic reticulum</keyword>
<comment type="caution">
    <text evidence="21">The sequence shown here is derived from an EMBL/GenBank/DDBJ whole genome shotgun (WGS) entry which is preliminary data.</text>
</comment>
<keyword evidence="9 15" id="KW-1133">Transmembrane helix</keyword>
<dbReference type="InterPro" id="IPR008814">
    <property type="entry name" value="Swp1"/>
</dbReference>
<comment type="subunit">
    <text evidence="14">Component of the oligosaccharyltransferase (OST) complex. OST exists in two different complex forms which contain common core subunits RPN1, RPN2, OST48, OST4, DAD1 and TMEM258, either STT3A or STT3B as catalytic subunits, and form-specific accessory subunits. STT3A complex assembly occurs through the formation of 3 subcomplexes. Subcomplex 1 contains RPN1 and TMEM258, subcomplex 2 contains the STT3A-specific subunits STT3A, DC2/OSTC, and KCP2 as well as the core subunit OST4, and subcomplex 3 contains RPN2, DAD1, and OST48. The STT3A complex can form stable complexes with the Sec61 complex or with both the Sec61 and TRAP complexes. Interacts with DDI2. Interacts with TMEM35A/NACHO.</text>
</comment>
<dbReference type="PANTHER" id="PTHR12640:SF0">
    <property type="entry name" value="DOLICHYL-DIPHOSPHOOLIGOSACCHARIDE--PROTEIN GLYCOSYLTRANSFERASE SUBUNIT 2"/>
    <property type="match status" value="1"/>
</dbReference>
<comment type="subcellular location">
    <subcellularLocation>
        <location evidence="2">Endoplasmic reticulum membrane</location>
        <topology evidence="2">Multi-pass membrane protein</topology>
    </subcellularLocation>
</comment>
<feature type="chain" id="PRO_5044831286" description="Dolichyl-diphosphooligosaccharide--protein glycosyltransferase subunit 2" evidence="16">
    <location>
        <begin position="20"/>
        <end position="953"/>
    </location>
</feature>
<evidence type="ECO:0000259" key="18">
    <source>
        <dbReference type="Pfam" id="PF23860"/>
    </source>
</evidence>
<dbReference type="AlphaFoldDB" id="A0ABD3XUW6"/>
<dbReference type="InterPro" id="IPR056790">
    <property type="entry name" value="Ribophorin_II_C"/>
</dbReference>
<keyword evidence="22" id="KW-1185">Reference proteome</keyword>
<feature type="signal peptide" evidence="16">
    <location>
        <begin position="1"/>
        <end position="19"/>
    </location>
</feature>
<evidence type="ECO:0000313" key="22">
    <source>
        <dbReference type="Proteomes" id="UP001634394"/>
    </source>
</evidence>
<evidence type="ECO:0000256" key="8">
    <source>
        <dbReference type="ARBA" id="ARBA00022824"/>
    </source>
</evidence>
<dbReference type="Proteomes" id="UP001634394">
    <property type="component" value="Unassembled WGS sequence"/>
</dbReference>
<sequence length="953" mass="106169">MAKGSSVLFLFAVAVVGQALTPSTYLTTVDQQRLRAVFESAQPYTDVASAHYSILGLKLLGVSIPKEQEACKSITSTLESDSVASWYYASTAAKALNSCKLNPGNSQALLSAAIRDDAAVTDIFYAFLALKNLGLSVDNQKVAKSLTEALKADDSPLSNGYAFLVAAELGGDVSKFFDSIEDIVAQADEVDDKYLQFEGGLFVSALIVDGAYQLAEKVKKVPTISQDKVLKFANYFMSRKHVHQLKSAYHLLSVVKTLTTNKYHIPVAVTLASPVSVSKALPNVQVRVTDLMGSDLGKLTVMAETAKNLGDQGVVLSKKPFTVSKTDSSLYEIDFMVSNPACGLYKLTLNVSPQKADSRLIGTTGAEVTVKVITQVSVENVDIGVADKDQTTAAKTTRMQYPKKSANVVEADSHQKIVMKFQLKDKNTGQLITAHQAFVKFTNLKTKEEIIFISEPDSSLTNNFDLDIGATSKEFKYTSGRYSMELIVGDAVIENPFSWIVADVDLTFPEKASDEPKPQSQYAKKPEIKHLFREPEKRPPAVVSTAFTILVIVPLFLMFALWFKLGVNISSFPMSLSAVSFHVCLGAIFGLYYCYWQYLNMFQTLRYLGILAIPTFVFGNRLLSGIAAKSVRPEKFLIATTPEWSSVWGYSVRLEKFLIVTIPEWSSVWGYSVRLEKFLIVTIPEWSSVWGYSVRLEKFLIVTIPELSSVWGYSFRLEKFIATTSKWSSVWGYSVRLEKFLIATTSEWSSVWGYSVRLEKFLIVTIPELSSVWGYSVRLEKFIATTSELSSVWGYSVRLEKFLIVTIPELSSVWGYSVRLEKFLIATTPELSSVWGYSVRLEKFLIATTPELSSVWGYSVRLEKFLIATTSEWSSVWGYSVRLEKFLIATAPEWSSLWGYSVRLEKFLIATTHEWSSVWGYSVQDNFCDLKVGVHCIGSTDMMQPYLIGVELD</sequence>
<comment type="similarity">
    <text evidence="4">Belongs to the SWP1 family.</text>
</comment>
<feature type="domain" description="Ribophorin II C-terminal" evidence="20">
    <location>
        <begin position="532"/>
        <end position="629"/>
    </location>
</feature>
<evidence type="ECO:0000313" key="21">
    <source>
        <dbReference type="EMBL" id="KAL3889986.1"/>
    </source>
</evidence>
<evidence type="ECO:0000256" key="2">
    <source>
        <dbReference type="ARBA" id="ARBA00004477"/>
    </source>
</evidence>
<evidence type="ECO:0000256" key="12">
    <source>
        <dbReference type="ARBA" id="ARBA00030216"/>
    </source>
</evidence>
<keyword evidence="10 15" id="KW-0472">Membrane</keyword>
<dbReference type="InterPro" id="IPR055374">
    <property type="entry name" value="Ribophorin_II_3rd"/>
</dbReference>
<dbReference type="EMBL" id="JBJQND010000001">
    <property type="protein sequence ID" value="KAL3889986.1"/>
    <property type="molecule type" value="Genomic_DNA"/>
</dbReference>
<evidence type="ECO:0000256" key="14">
    <source>
        <dbReference type="ARBA" id="ARBA00046750"/>
    </source>
</evidence>
<reference evidence="21 22" key="1">
    <citation type="submission" date="2024-11" db="EMBL/GenBank/DDBJ databases">
        <title>Chromosome-level genome assembly of the freshwater bivalve Anodonta woodiana.</title>
        <authorList>
            <person name="Chen X."/>
        </authorList>
    </citation>
    <scope>NUCLEOTIDE SEQUENCE [LARGE SCALE GENOMIC DNA]</scope>
    <source>
        <strain evidence="21">MN2024</strain>
        <tissue evidence="21">Gills</tissue>
    </source>
</reference>
<evidence type="ECO:0000259" key="20">
    <source>
        <dbReference type="Pfam" id="PF25147"/>
    </source>
</evidence>
<evidence type="ECO:0000256" key="6">
    <source>
        <dbReference type="ARBA" id="ARBA00022692"/>
    </source>
</evidence>
<evidence type="ECO:0000256" key="5">
    <source>
        <dbReference type="ARBA" id="ARBA00017612"/>
    </source>
</evidence>
<evidence type="ECO:0000259" key="19">
    <source>
        <dbReference type="Pfam" id="PF23861"/>
    </source>
</evidence>
<feature type="domain" description="Ribophorin II N-terminal" evidence="17">
    <location>
        <begin position="26"/>
        <end position="259"/>
    </location>
</feature>
<name>A0ABD3XUW6_SINWO</name>
<evidence type="ECO:0000256" key="11">
    <source>
        <dbReference type="ARBA" id="ARBA00030078"/>
    </source>
</evidence>
<comment type="function">
    <text evidence="1">Subunit of the oligosaccharyl transferase (OST) complex that catalyzes the initial transfer of a defined glycan (Glc(3)Man(9)GlcNAc(2) in eukaryotes) from the lipid carrier dolichol-pyrophosphate to an asparagine residue within an Asn-X-Ser/Thr consensus motif in nascent polypeptide chains, the first step in protein N-glycosylation. N-glycosylation occurs cotranslationally and the complex associates with the Sec61 complex at the channel-forming translocon complex that mediates protein translocation across the endoplasmic reticulum (ER). All subunits are required for a maximal enzyme activity.</text>
</comment>
<organism evidence="21 22">
    <name type="scientific">Sinanodonta woodiana</name>
    <name type="common">Chinese pond mussel</name>
    <name type="synonym">Anodonta woodiana</name>
    <dbReference type="NCBI Taxonomy" id="1069815"/>
    <lineage>
        <taxon>Eukaryota</taxon>
        <taxon>Metazoa</taxon>
        <taxon>Spiralia</taxon>
        <taxon>Lophotrochozoa</taxon>
        <taxon>Mollusca</taxon>
        <taxon>Bivalvia</taxon>
        <taxon>Autobranchia</taxon>
        <taxon>Heteroconchia</taxon>
        <taxon>Palaeoheterodonta</taxon>
        <taxon>Unionida</taxon>
        <taxon>Unionoidea</taxon>
        <taxon>Unionidae</taxon>
        <taxon>Unioninae</taxon>
        <taxon>Sinanodonta</taxon>
    </lineage>
</organism>
<evidence type="ECO:0000256" key="1">
    <source>
        <dbReference type="ARBA" id="ARBA00002791"/>
    </source>
</evidence>
<gene>
    <name evidence="21" type="ORF">ACJMK2_002295</name>
</gene>
<dbReference type="PANTHER" id="PTHR12640">
    <property type="entry name" value="RIBOPHORIN II"/>
    <property type="match status" value="1"/>
</dbReference>
<evidence type="ECO:0000256" key="7">
    <source>
        <dbReference type="ARBA" id="ARBA00022729"/>
    </source>
</evidence>
<evidence type="ECO:0000256" key="3">
    <source>
        <dbReference type="ARBA" id="ARBA00004922"/>
    </source>
</evidence>
<evidence type="ECO:0000259" key="17">
    <source>
        <dbReference type="Pfam" id="PF05817"/>
    </source>
</evidence>
<feature type="transmembrane region" description="Helical" evidence="15">
    <location>
        <begin position="575"/>
        <end position="598"/>
    </location>
</feature>
<evidence type="ECO:0000256" key="13">
    <source>
        <dbReference type="ARBA" id="ARBA00032139"/>
    </source>
</evidence>
<dbReference type="Pfam" id="PF23861">
    <property type="entry name" value="Ribophorin_II_2nd"/>
    <property type="match status" value="1"/>
</dbReference>
<feature type="transmembrane region" description="Helical" evidence="15">
    <location>
        <begin position="541"/>
        <end position="563"/>
    </location>
</feature>
<keyword evidence="7 16" id="KW-0732">Signal</keyword>